<evidence type="ECO:0008006" key="7">
    <source>
        <dbReference type="Google" id="ProtNLM"/>
    </source>
</evidence>
<feature type="compositionally biased region" description="Low complexity" evidence="2">
    <location>
        <begin position="146"/>
        <end position="157"/>
    </location>
</feature>
<proteinExistence type="predicted"/>
<dbReference type="InterPro" id="IPR036908">
    <property type="entry name" value="RlpA-like_sf"/>
</dbReference>
<gene>
    <name evidence="5" type="ORF">LY90DRAFT_664976</name>
</gene>
<feature type="compositionally biased region" description="Low complexity" evidence="2">
    <location>
        <begin position="199"/>
        <end position="219"/>
    </location>
</feature>
<feature type="chain" id="PRO_5012914830" description="RlpA-like protein double-psi beta-barrel domain-containing protein" evidence="4">
    <location>
        <begin position="22"/>
        <end position="468"/>
    </location>
</feature>
<evidence type="ECO:0000313" key="5">
    <source>
        <dbReference type="EMBL" id="ORY78812.1"/>
    </source>
</evidence>
<comment type="caution">
    <text evidence="5">The sequence shown here is derived from an EMBL/GenBank/DDBJ whole genome shotgun (WGS) entry which is preliminary data.</text>
</comment>
<feature type="signal peptide" evidence="4">
    <location>
        <begin position="1"/>
        <end position="21"/>
    </location>
</feature>
<name>A0A1Y2F4J7_9FUNG</name>
<dbReference type="OrthoDB" id="623670at2759"/>
<organism evidence="5 6">
    <name type="scientific">Neocallimastix californiae</name>
    <dbReference type="NCBI Taxonomy" id="1754190"/>
    <lineage>
        <taxon>Eukaryota</taxon>
        <taxon>Fungi</taxon>
        <taxon>Fungi incertae sedis</taxon>
        <taxon>Chytridiomycota</taxon>
        <taxon>Chytridiomycota incertae sedis</taxon>
        <taxon>Neocallimastigomycetes</taxon>
        <taxon>Neocallimastigales</taxon>
        <taxon>Neocallimastigaceae</taxon>
        <taxon>Neocallimastix</taxon>
    </lineage>
</organism>
<keyword evidence="6" id="KW-1185">Reference proteome</keyword>
<evidence type="ECO:0000256" key="4">
    <source>
        <dbReference type="SAM" id="SignalP"/>
    </source>
</evidence>
<dbReference type="EMBL" id="MCOG01000016">
    <property type="protein sequence ID" value="ORY78812.1"/>
    <property type="molecule type" value="Genomic_DNA"/>
</dbReference>
<feature type="compositionally biased region" description="Polar residues" evidence="2">
    <location>
        <begin position="180"/>
        <end position="197"/>
    </location>
</feature>
<dbReference type="Gene3D" id="2.40.40.10">
    <property type="entry name" value="RlpA-like domain"/>
    <property type="match status" value="1"/>
</dbReference>
<feature type="region of interest" description="Disordered" evidence="2">
    <location>
        <begin position="239"/>
        <end position="311"/>
    </location>
</feature>
<evidence type="ECO:0000256" key="1">
    <source>
        <dbReference type="ARBA" id="ARBA00022729"/>
    </source>
</evidence>
<accession>A0A1Y2F4J7</accession>
<keyword evidence="3" id="KW-1133">Transmembrane helix</keyword>
<feature type="region of interest" description="Disordered" evidence="2">
    <location>
        <begin position="140"/>
        <end position="227"/>
    </location>
</feature>
<keyword evidence="3" id="KW-0812">Transmembrane</keyword>
<feature type="compositionally biased region" description="Basic and acidic residues" evidence="2">
    <location>
        <begin position="159"/>
        <end position="179"/>
    </location>
</feature>
<protein>
    <recommendedName>
        <fullName evidence="7">RlpA-like protein double-psi beta-barrel domain-containing protein</fullName>
    </recommendedName>
</protein>
<keyword evidence="1 4" id="KW-0732">Signal</keyword>
<feature type="transmembrane region" description="Helical" evidence="3">
    <location>
        <begin position="314"/>
        <end position="335"/>
    </location>
</feature>
<evidence type="ECO:0000313" key="6">
    <source>
        <dbReference type="Proteomes" id="UP000193920"/>
    </source>
</evidence>
<dbReference type="PANTHER" id="PTHR31836:SF28">
    <property type="entry name" value="SRCR DOMAIN-CONTAINING PROTEIN-RELATED"/>
    <property type="match status" value="1"/>
</dbReference>
<reference evidence="5 6" key="1">
    <citation type="submission" date="2016-08" db="EMBL/GenBank/DDBJ databases">
        <title>A Parts List for Fungal Cellulosomes Revealed by Comparative Genomics.</title>
        <authorList>
            <consortium name="DOE Joint Genome Institute"/>
            <person name="Haitjema C.H."/>
            <person name="Gilmore S.P."/>
            <person name="Henske J.K."/>
            <person name="Solomon K.V."/>
            <person name="De Groot R."/>
            <person name="Kuo A."/>
            <person name="Mondo S.J."/>
            <person name="Salamov A.A."/>
            <person name="Labutti K."/>
            <person name="Zhao Z."/>
            <person name="Chiniquy J."/>
            <person name="Barry K."/>
            <person name="Brewer H.M."/>
            <person name="Purvine S.O."/>
            <person name="Wright A.T."/>
            <person name="Boxma B."/>
            <person name="Van Alen T."/>
            <person name="Hackstein J.H."/>
            <person name="Baker S.E."/>
            <person name="Grigoriev I.V."/>
            <person name="O'Malley M.A."/>
        </authorList>
    </citation>
    <scope>NUCLEOTIDE SEQUENCE [LARGE SCALE GENOMIC DNA]</scope>
    <source>
        <strain evidence="5 6">G1</strain>
    </source>
</reference>
<dbReference type="SUPFAM" id="SSF50685">
    <property type="entry name" value="Barwin-like endoglucanases"/>
    <property type="match status" value="1"/>
</dbReference>
<dbReference type="Proteomes" id="UP000193920">
    <property type="component" value="Unassembled WGS sequence"/>
</dbReference>
<dbReference type="PANTHER" id="PTHR31836">
    <property type="match status" value="1"/>
</dbReference>
<sequence>MRFNSIFNLSSLLAFTGLAYGSGYRMSFYGLNGNRPSDSAIPACGTDVHYDTDYYIALNQEQYTASQVKSNNPNTATVCDKCVKISYQGKWVVGRIVDSCPGCPYKGLDVSPTIFEVFADRDVGILYMDWEFTDCSLLGKSGSGGSSSSSKSSSGDSDSSDRSDKSESDKKESSKKTTRETTTYVNKKNTRTTSSKHYTVITTKVSHTTHTTSKSIPTSENQQTNVPKLDNIIVNSTTNSTTTAGVAGSKINKTNTINNTNQNQSQNQDQNQDQNQNKNQVPVKKEDASNNSKSQPTVVEQSFSENKEEDGPSYALPITGALAVTGAAGIALVYVKRDSKNVNALKEKFPEAFSNIKRSISRGSTAVKRSLSQSGRAIKRSLSMSGNDNSNKVQSNLGPRIRTKKEYRASLDAHYPLQGVQLYDPPVPSATHDYYYIPQYNTAHYNNTTNNNEDDSNLRIDFIDSYKH</sequence>
<evidence type="ECO:0000256" key="3">
    <source>
        <dbReference type="SAM" id="Phobius"/>
    </source>
</evidence>
<dbReference type="InterPro" id="IPR051477">
    <property type="entry name" value="Expansin_CellWall"/>
</dbReference>
<dbReference type="AlphaFoldDB" id="A0A1Y2F4J7"/>
<feature type="compositionally biased region" description="Low complexity" evidence="2">
    <location>
        <begin position="239"/>
        <end position="280"/>
    </location>
</feature>
<evidence type="ECO:0000256" key="2">
    <source>
        <dbReference type="SAM" id="MobiDB-lite"/>
    </source>
</evidence>
<dbReference type="CDD" id="cd22191">
    <property type="entry name" value="DPBB_RlpA_EXP_N-like"/>
    <property type="match status" value="1"/>
</dbReference>
<keyword evidence="3" id="KW-0472">Membrane</keyword>
<feature type="compositionally biased region" description="Polar residues" evidence="2">
    <location>
        <begin position="289"/>
        <end position="304"/>
    </location>
</feature>
<dbReference type="STRING" id="1754190.A0A1Y2F4J7"/>